<dbReference type="InterPro" id="IPR050602">
    <property type="entry name" value="Malonyl-ACP_OMT"/>
</dbReference>
<keyword evidence="2 5" id="KW-0808">Transferase</keyword>
<dbReference type="GO" id="GO:0010340">
    <property type="term" value="F:carboxyl-O-methyltransferase activity"/>
    <property type="evidence" value="ECO:0007669"/>
    <property type="project" value="UniProtKB-UniRule"/>
</dbReference>
<dbReference type="Pfam" id="PF08242">
    <property type="entry name" value="Methyltransf_12"/>
    <property type="match status" value="1"/>
</dbReference>
<name>A0A1T2X7D8_9BACL</name>
<dbReference type="InterPro" id="IPR029063">
    <property type="entry name" value="SAM-dependent_MTases_sf"/>
</dbReference>
<accession>A0A1T2X7D8</accession>
<keyword evidence="1 5" id="KW-0489">Methyltransferase</keyword>
<dbReference type="Proteomes" id="UP000190188">
    <property type="component" value="Unassembled WGS sequence"/>
</dbReference>
<evidence type="ECO:0000313" key="7">
    <source>
        <dbReference type="EMBL" id="OPA75801.1"/>
    </source>
</evidence>
<keyword evidence="4 5" id="KW-0093">Biotin biosynthesis</keyword>
<protein>
    <recommendedName>
        <fullName evidence="5">Malonyl-[acyl-carrier protein] O-methyltransferase</fullName>
        <shortName evidence="5">Malonyl-ACP O-methyltransferase</shortName>
        <ecNumber evidence="5">2.1.1.197</ecNumber>
    </recommendedName>
    <alternativeName>
        <fullName evidence="5">Biotin synthesis protein BioC</fullName>
    </alternativeName>
</protein>
<proteinExistence type="inferred from homology"/>
<dbReference type="STRING" id="1324314.BVG16_19505"/>
<evidence type="ECO:0000256" key="3">
    <source>
        <dbReference type="ARBA" id="ARBA00022691"/>
    </source>
</evidence>
<dbReference type="GO" id="GO:0032259">
    <property type="term" value="P:methylation"/>
    <property type="evidence" value="ECO:0007669"/>
    <property type="project" value="UniProtKB-KW"/>
</dbReference>
<keyword evidence="3 5" id="KW-0949">S-adenosyl-L-methionine</keyword>
<evidence type="ECO:0000256" key="1">
    <source>
        <dbReference type="ARBA" id="ARBA00022603"/>
    </source>
</evidence>
<dbReference type="Gene3D" id="3.40.50.150">
    <property type="entry name" value="Vaccinia Virus protein VP39"/>
    <property type="match status" value="1"/>
</dbReference>
<comment type="pathway">
    <text evidence="5">Cofactor biosynthesis; biotin biosynthesis.</text>
</comment>
<evidence type="ECO:0000259" key="6">
    <source>
        <dbReference type="Pfam" id="PF08242"/>
    </source>
</evidence>
<dbReference type="InterPro" id="IPR011814">
    <property type="entry name" value="BioC"/>
</dbReference>
<evidence type="ECO:0000313" key="8">
    <source>
        <dbReference type="Proteomes" id="UP000190188"/>
    </source>
</evidence>
<dbReference type="UniPathway" id="UPA00078"/>
<organism evidence="7 8">
    <name type="scientific">Paenibacillus selenitireducens</name>
    <dbReference type="NCBI Taxonomy" id="1324314"/>
    <lineage>
        <taxon>Bacteria</taxon>
        <taxon>Bacillati</taxon>
        <taxon>Bacillota</taxon>
        <taxon>Bacilli</taxon>
        <taxon>Bacillales</taxon>
        <taxon>Paenibacillaceae</taxon>
        <taxon>Paenibacillus</taxon>
    </lineage>
</organism>
<dbReference type="InterPro" id="IPR013217">
    <property type="entry name" value="Methyltransf_12"/>
</dbReference>
<comment type="catalytic activity">
    <reaction evidence="5">
        <text>malonyl-[ACP] + S-adenosyl-L-methionine = malonyl-[ACP] methyl ester + S-adenosyl-L-homocysteine</text>
        <dbReference type="Rhea" id="RHEA:17105"/>
        <dbReference type="Rhea" id="RHEA-COMP:9623"/>
        <dbReference type="Rhea" id="RHEA-COMP:9954"/>
        <dbReference type="ChEBI" id="CHEBI:57856"/>
        <dbReference type="ChEBI" id="CHEBI:59789"/>
        <dbReference type="ChEBI" id="CHEBI:78449"/>
        <dbReference type="ChEBI" id="CHEBI:78845"/>
        <dbReference type="EC" id="2.1.1.197"/>
    </reaction>
</comment>
<feature type="domain" description="Methyltransferase type 12" evidence="6">
    <location>
        <begin position="48"/>
        <end position="155"/>
    </location>
</feature>
<dbReference type="GO" id="GO:0009102">
    <property type="term" value="P:biotin biosynthetic process"/>
    <property type="evidence" value="ECO:0007669"/>
    <property type="project" value="UniProtKB-UniRule"/>
</dbReference>
<evidence type="ECO:0000256" key="2">
    <source>
        <dbReference type="ARBA" id="ARBA00022679"/>
    </source>
</evidence>
<dbReference type="GO" id="GO:0102130">
    <property type="term" value="F:malonyl-CoA methyltransferase activity"/>
    <property type="evidence" value="ECO:0007669"/>
    <property type="project" value="UniProtKB-EC"/>
</dbReference>
<dbReference type="SUPFAM" id="SSF53335">
    <property type="entry name" value="S-adenosyl-L-methionine-dependent methyltransferases"/>
    <property type="match status" value="1"/>
</dbReference>
<comment type="caution">
    <text evidence="7">The sequence shown here is derived from an EMBL/GenBank/DDBJ whole genome shotgun (WGS) entry which is preliminary data.</text>
</comment>
<sequence length="290" mass="33434">MDKERVRRNFNRYAEQYDHYAVVQRWMGDELLRHIMAAPMQRPPRRILEVGCGTGAVTLQLLHQYPEAHLTVLDLSDRMIEETRKRITPGDQARMTCLARDAESWAKEQEAIMHEAIPMQEKGYDLIVSNATFQWFNHPAETCQALVKLLEPNGVMAFATFGPQTFHELHDSFARAEQELSLTPTPHGQSYLDERAWHDIFTDHEGPASEGLFHWKESLYVMEYPQVEDFLYSVKRVGAGNAVQRSWQMSTSRALFRAMGEQYRQNYAASSGTGIQVTYDVGMGMYLHKQ</sequence>
<dbReference type="HAMAP" id="MF_00835">
    <property type="entry name" value="BioC"/>
    <property type="match status" value="1"/>
</dbReference>
<dbReference type="CDD" id="cd02440">
    <property type="entry name" value="AdoMet_MTases"/>
    <property type="match status" value="1"/>
</dbReference>
<dbReference type="PANTHER" id="PTHR13090">
    <property type="entry name" value="ARGININE-HYDROXYLASE NDUFAF5, MITOCHONDRIAL"/>
    <property type="match status" value="1"/>
</dbReference>
<dbReference type="AlphaFoldDB" id="A0A1T2X7D8"/>
<keyword evidence="8" id="KW-1185">Reference proteome</keyword>
<dbReference type="EC" id="2.1.1.197" evidence="5"/>
<dbReference type="EMBL" id="MSZX01000008">
    <property type="protein sequence ID" value="OPA75801.1"/>
    <property type="molecule type" value="Genomic_DNA"/>
</dbReference>
<evidence type="ECO:0000256" key="4">
    <source>
        <dbReference type="ARBA" id="ARBA00022756"/>
    </source>
</evidence>
<reference evidence="7 8" key="1">
    <citation type="submission" date="2017-01" db="EMBL/GenBank/DDBJ databases">
        <title>Genome analysis of Paenibacillus selenitrireducens ES3-24.</title>
        <authorList>
            <person name="Xu D."/>
            <person name="Yao R."/>
            <person name="Zheng S."/>
        </authorList>
    </citation>
    <scope>NUCLEOTIDE SEQUENCE [LARGE SCALE GENOMIC DNA]</scope>
    <source>
        <strain evidence="7 8">ES3-24</strain>
    </source>
</reference>
<evidence type="ECO:0000256" key="5">
    <source>
        <dbReference type="HAMAP-Rule" id="MF_00835"/>
    </source>
</evidence>
<dbReference type="PANTHER" id="PTHR13090:SF1">
    <property type="entry name" value="ARGININE-HYDROXYLASE NDUFAF5, MITOCHONDRIAL"/>
    <property type="match status" value="1"/>
</dbReference>
<dbReference type="NCBIfam" id="TIGR02072">
    <property type="entry name" value="BioC"/>
    <property type="match status" value="1"/>
</dbReference>
<comment type="function">
    <text evidence="5">Converts the free carboxyl group of a malonyl-thioester to its methyl ester by transfer of a methyl group from S-adenosyl-L-methionine (SAM). It allows to synthesize pimeloyl-ACP via the fatty acid synthetic pathway.</text>
</comment>
<gene>
    <name evidence="5" type="primary">bioC</name>
    <name evidence="7" type="ORF">BVG16_19505</name>
</gene>
<comment type="similarity">
    <text evidence="5">Belongs to the methyltransferase superfamily.</text>
</comment>